<accession>A0ABW0MN16</accession>
<name>A0ABW0MN16_9BURK</name>
<sequence>MHEKRAAKIYMRELIASIALYTIILIAAIRFGRPMAPGVLRTIVLLSPMIGFGAAIWAIVRHLQRADEYIRMRLLENVSLGAAITAGLTFSYGFLETAGYPKLSMFTVWCVLCLSVAAVQLIRKVLDR</sequence>
<reference evidence="3" key="1">
    <citation type="journal article" date="2019" name="Int. J. Syst. Evol. Microbiol.">
        <title>The Global Catalogue of Microorganisms (GCM) 10K type strain sequencing project: providing services to taxonomists for standard genome sequencing and annotation.</title>
        <authorList>
            <consortium name="The Broad Institute Genomics Platform"/>
            <consortium name="The Broad Institute Genome Sequencing Center for Infectious Disease"/>
            <person name="Wu L."/>
            <person name="Ma J."/>
        </authorList>
    </citation>
    <scope>NUCLEOTIDE SEQUENCE [LARGE SCALE GENOMIC DNA]</scope>
    <source>
        <strain evidence="3">CCUG 43111</strain>
    </source>
</reference>
<evidence type="ECO:0000313" key="2">
    <source>
        <dbReference type="EMBL" id="MFC5478343.1"/>
    </source>
</evidence>
<proteinExistence type="predicted"/>
<feature type="transmembrane region" description="Helical" evidence="1">
    <location>
        <begin position="38"/>
        <end position="60"/>
    </location>
</feature>
<keyword evidence="1" id="KW-0812">Transmembrane</keyword>
<keyword evidence="1" id="KW-1133">Transmembrane helix</keyword>
<protein>
    <submittedName>
        <fullName evidence="2">Uncharacterized protein</fullName>
    </submittedName>
</protein>
<gene>
    <name evidence="2" type="ORF">ACFPQ5_09090</name>
</gene>
<comment type="caution">
    <text evidence="2">The sequence shown here is derived from an EMBL/GenBank/DDBJ whole genome shotgun (WGS) entry which is preliminary data.</text>
</comment>
<organism evidence="2 3">
    <name type="scientific">Massilia suwonensis</name>
    <dbReference type="NCBI Taxonomy" id="648895"/>
    <lineage>
        <taxon>Bacteria</taxon>
        <taxon>Pseudomonadati</taxon>
        <taxon>Pseudomonadota</taxon>
        <taxon>Betaproteobacteria</taxon>
        <taxon>Burkholderiales</taxon>
        <taxon>Oxalobacteraceae</taxon>
        <taxon>Telluria group</taxon>
        <taxon>Massilia</taxon>
    </lineage>
</organism>
<evidence type="ECO:0000313" key="3">
    <source>
        <dbReference type="Proteomes" id="UP001596101"/>
    </source>
</evidence>
<feature type="transmembrane region" description="Helical" evidence="1">
    <location>
        <begin position="72"/>
        <end position="94"/>
    </location>
</feature>
<keyword evidence="3" id="KW-1185">Reference proteome</keyword>
<evidence type="ECO:0000256" key="1">
    <source>
        <dbReference type="SAM" id="Phobius"/>
    </source>
</evidence>
<dbReference type="RefSeq" id="WP_379753865.1">
    <property type="nucleotide sequence ID" value="NZ_JBHSMR010000013.1"/>
</dbReference>
<feature type="transmembrane region" description="Helical" evidence="1">
    <location>
        <begin position="14"/>
        <end position="32"/>
    </location>
</feature>
<feature type="transmembrane region" description="Helical" evidence="1">
    <location>
        <begin position="106"/>
        <end position="126"/>
    </location>
</feature>
<dbReference type="Proteomes" id="UP001596101">
    <property type="component" value="Unassembled WGS sequence"/>
</dbReference>
<dbReference type="EMBL" id="JBHSMR010000013">
    <property type="protein sequence ID" value="MFC5478343.1"/>
    <property type="molecule type" value="Genomic_DNA"/>
</dbReference>
<keyword evidence="1" id="KW-0472">Membrane</keyword>